<accession>A0A399RTT4</accession>
<keyword evidence="2" id="KW-0732">Signal</keyword>
<feature type="chain" id="PRO_5017098698" evidence="2">
    <location>
        <begin position="24"/>
        <end position="477"/>
    </location>
</feature>
<keyword evidence="5" id="KW-1185">Reference proteome</keyword>
<keyword evidence="2" id="KW-0812">Transmembrane</keyword>
<keyword evidence="2" id="KW-0564">Palmitate</keyword>
<dbReference type="OrthoDB" id="9770517at2"/>
<keyword evidence="3" id="KW-0175">Coiled coil</keyword>
<dbReference type="Proteomes" id="UP000266005">
    <property type="component" value="Unassembled WGS sequence"/>
</dbReference>
<feature type="signal peptide" evidence="2">
    <location>
        <begin position="1"/>
        <end position="23"/>
    </location>
</feature>
<dbReference type="GO" id="GO:0005886">
    <property type="term" value="C:plasma membrane"/>
    <property type="evidence" value="ECO:0007669"/>
    <property type="project" value="UniProtKB-SubCell"/>
</dbReference>
<gene>
    <name evidence="4" type="ORF">D1627_15155</name>
</gene>
<protein>
    <submittedName>
        <fullName evidence="4">TolC family protein</fullName>
    </submittedName>
</protein>
<dbReference type="InterPro" id="IPR010131">
    <property type="entry name" value="MdtP/NodT-like"/>
</dbReference>
<dbReference type="Gene3D" id="1.20.1600.10">
    <property type="entry name" value="Outer membrane efflux proteins (OEP)"/>
    <property type="match status" value="1"/>
</dbReference>
<reference evidence="5" key="1">
    <citation type="submission" date="2018-08" db="EMBL/GenBank/DDBJ databases">
        <title>Mucilaginibacter sp. MYSH2.</title>
        <authorList>
            <person name="Seo T."/>
        </authorList>
    </citation>
    <scope>NUCLEOTIDE SEQUENCE [LARGE SCALE GENOMIC DNA]</scope>
    <source>
        <strain evidence="5">KIRAN</strain>
    </source>
</reference>
<dbReference type="PANTHER" id="PTHR30203">
    <property type="entry name" value="OUTER MEMBRANE CATION EFFLUX PROTEIN"/>
    <property type="match status" value="1"/>
</dbReference>
<organism evidence="4 5">
    <name type="scientific">Pontibacter oryzae</name>
    <dbReference type="NCBI Taxonomy" id="2304593"/>
    <lineage>
        <taxon>Bacteria</taxon>
        <taxon>Pseudomonadati</taxon>
        <taxon>Bacteroidota</taxon>
        <taxon>Cytophagia</taxon>
        <taxon>Cytophagales</taxon>
        <taxon>Hymenobacteraceae</taxon>
        <taxon>Pontibacter</taxon>
    </lineage>
</organism>
<dbReference type="InterPro" id="IPR003423">
    <property type="entry name" value="OMP_efflux"/>
</dbReference>
<keyword evidence="2" id="KW-0449">Lipoprotein</keyword>
<feature type="coiled-coil region" evidence="3">
    <location>
        <begin position="402"/>
        <end position="465"/>
    </location>
</feature>
<sequence>MLKRIISLSLGVACMSLTFTACKTPSLVEKSVNTAVPASYKDSQDTTNTARQVWQTFYADPYLKALIDTALQNNQELNITMQEIQMAQNEVRARKGEYLPSVGLRGGAGLDKVARYTNIGAMEATTNIKPEKEMPEPLPDFLVGAFASWEVDVWHKLRNAKQAAVLRYLSSVEGKNFMVTNLVAELANSYYELLALDNQLDIVQQNIEIQTNALKIVKLQKEATRVTELAVRRFEAQVLSTKSLQYDIQQRITETENRINFLVGRYPQPIARDAKAFSNLSPAVIQAGVPLQLLENRPDIKQAELDLAAAKLDVQVAKANFYPSLGITAGIGYQAFNPSYLLKAPESLLYSLAGDLTAPLINKNAIKATYYSANAKQIQAIYNYERTILKAYIEVANQVSNISNLEKSYDLKTQQVQALTQSVNISNDLFSSARADYMEVLMTQRDALETRFELIETKMKQMNAMVTMYQALGGGWN</sequence>
<dbReference type="GO" id="GO:0015562">
    <property type="term" value="F:efflux transmembrane transporter activity"/>
    <property type="evidence" value="ECO:0007669"/>
    <property type="project" value="InterPro"/>
</dbReference>
<keyword evidence="2" id="KW-0472">Membrane</keyword>
<dbReference type="Pfam" id="PF02321">
    <property type="entry name" value="OEP"/>
    <property type="match status" value="2"/>
</dbReference>
<comment type="subcellular location">
    <subcellularLocation>
        <location evidence="2">Cell membrane</location>
        <topology evidence="2">Lipid-anchor</topology>
    </subcellularLocation>
</comment>
<comment type="caution">
    <text evidence="4">The sequence shown here is derived from an EMBL/GenBank/DDBJ whole genome shotgun (WGS) entry which is preliminary data.</text>
</comment>
<evidence type="ECO:0000256" key="2">
    <source>
        <dbReference type="RuleBase" id="RU362097"/>
    </source>
</evidence>
<dbReference type="RefSeq" id="WP_119433121.1">
    <property type="nucleotide sequence ID" value="NZ_QWGE01000005.1"/>
</dbReference>
<name>A0A399RTT4_9BACT</name>
<dbReference type="SUPFAM" id="SSF56954">
    <property type="entry name" value="Outer membrane efflux proteins (OEP)"/>
    <property type="match status" value="1"/>
</dbReference>
<dbReference type="AlphaFoldDB" id="A0A399RTT4"/>
<dbReference type="PANTHER" id="PTHR30203:SF30">
    <property type="entry name" value="OUTER MEMBRANE PROTEIN-RELATED"/>
    <property type="match status" value="1"/>
</dbReference>
<evidence type="ECO:0000256" key="1">
    <source>
        <dbReference type="ARBA" id="ARBA00007613"/>
    </source>
</evidence>
<dbReference type="EMBL" id="QWGE01000005">
    <property type="protein sequence ID" value="RIJ34261.1"/>
    <property type="molecule type" value="Genomic_DNA"/>
</dbReference>
<dbReference type="Gene3D" id="2.20.200.10">
    <property type="entry name" value="Outer membrane efflux proteins (OEP)"/>
    <property type="match status" value="1"/>
</dbReference>
<evidence type="ECO:0000313" key="4">
    <source>
        <dbReference type="EMBL" id="RIJ34261.1"/>
    </source>
</evidence>
<comment type="similarity">
    <text evidence="1 2">Belongs to the outer membrane factor (OMF) (TC 1.B.17) family.</text>
</comment>
<evidence type="ECO:0000313" key="5">
    <source>
        <dbReference type="Proteomes" id="UP000266005"/>
    </source>
</evidence>
<dbReference type="NCBIfam" id="TIGR01845">
    <property type="entry name" value="outer_NodT"/>
    <property type="match status" value="1"/>
</dbReference>
<proteinExistence type="inferred from homology"/>
<evidence type="ECO:0000256" key="3">
    <source>
        <dbReference type="SAM" id="Coils"/>
    </source>
</evidence>
<keyword evidence="2" id="KW-1134">Transmembrane beta strand</keyword>
<dbReference type="PROSITE" id="PS51257">
    <property type="entry name" value="PROKAR_LIPOPROTEIN"/>
    <property type="match status" value="1"/>
</dbReference>